<dbReference type="Proteomes" id="UP000520814">
    <property type="component" value="Unassembled WGS sequence"/>
</dbReference>
<dbReference type="Gene3D" id="3.50.50.60">
    <property type="entry name" value="FAD/NAD(P)-binding domain"/>
    <property type="match status" value="1"/>
</dbReference>
<name>A0A7W9SR67_ARMRO</name>
<dbReference type="RefSeq" id="WP_184197928.1">
    <property type="nucleotide sequence ID" value="NZ_JACHGW010000003.1"/>
</dbReference>
<gene>
    <name evidence="6" type="ORF">HNQ39_003086</name>
</gene>
<reference evidence="6 7" key="1">
    <citation type="submission" date="2020-08" db="EMBL/GenBank/DDBJ databases">
        <title>Genomic Encyclopedia of Type Strains, Phase IV (KMG-IV): sequencing the most valuable type-strain genomes for metagenomic binning, comparative biology and taxonomic classification.</title>
        <authorList>
            <person name="Goeker M."/>
        </authorList>
    </citation>
    <scope>NUCLEOTIDE SEQUENCE [LARGE SCALE GENOMIC DNA]</scope>
    <source>
        <strain evidence="6 7">DSM 23562</strain>
    </source>
</reference>
<dbReference type="InterPro" id="IPR036188">
    <property type="entry name" value="FAD/NAD-bd_sf"/>
</dbReference>
<evidence type="ECO:0000313" key="7">
    <source>
        <dbReference type="Proteomes" id="UP000520814"/>
    </source>
</evidence>
<dbReference type="GO" id="GO:0016491">
    <property type="term" value="F:oxidoreductase activity"/>
    <property type="evidence" value="ECO:0007669"/>
    <property type="project" value="UniProtKB-KW"/>
</dbReference>
<dbReference type="PANTHER" id="PTHR13847:SF286">
    <property type="entry name" value="D-AMINO ACID DEHYDROGENASE"/>
    <property type="match status" value="1"/>
</dbReference>
<comment type="cofactor">
    <cofactor evidence="1">
        <name>FAD</name>
        <dbReference type="ChEBI" id="CHEBI:57692"/>
    </cofactor>
</comment>
<organism evidence="6 7">
    <name type="scientific">Armatimonas rosea</name>
    <dbReference type="NCBI Taxonomy" id="685828"/>
    <lineage>
        <taxon>Bacteria</taxon>
        <taxon>Bacillati</taxon>
        <taxon>Armatimonadota</taxon>
        <taxon>Armatimonadia</taxon>
        <taxon>Armatimonadales</taxon>
        <taxon>Armatimonadaceae</taxon>
        <taxon>Armatimonas</taxon>
    </lineage>
</organism>
<feature type="domain" description="FAD dependent oxidoreductase" evidence="5">
    <location>
        <begin position="3"/>
        <end position="364"/>
    </location>
</feature>
<keyword evidence="4" id="KW-0560">Oxidoreductase</keyword>
<dbReference type="PRINTS" id="PR00419">
    <property type="entry name" value="ADXRDTASE"/>
</dbReference>
<evidence type="ECO:0000256" key="3">
    <source>
        <dbReference type="ARBA" id="ARBA00022630"/>
    </source>
</evidence>
<dbReference type="EMBL" id="JACHGW010000003">
    <property type="protein sequence ID" value="MBB6051276.1"/>
    <property type="molecule type" value="Genomic_DNA"/>
</dbReference>
<evidence type="ECO:0000313" key="6">
    <source>
        <dbReference type="EMBL" id="MBB6051276.1"/>
    </source>
</evidence>
<dbReference type="AlphaFoldDB" id="A0A7W9SR67"/>
<dbReference type="PANTHER" id="PTHR13847">
    <property type="entry name" value="SARCOSINE DEHYDROGENASE-RELATED"/>
    <property type="match status" value="1"/>
</dbReference>
<comment type="caution">
    <text evidence="6">The sequence shown here is derived from an EMBL/GenBank/DDBJ whole genome shotgun (WGS) entry which is preliminary data.</text>
</comment>
<comment type="similarity">
    <text evidence="2">Belongs to the DadA oxidoreductase family.</text>
</comment>
<evidence type="ECO:0000256" key="4">
    <source>
        <dbReference type="ARBA" id="ARBA00023002"/>
    </source>
</evidence>
<dbReference type="GO" id="GO:0005737">
    <property type="term" value="C:cytoplasm"/>
    <property type="evidence" value="ECO:0007669"/>
    <property type="project" value="TreeGrafter"/>
</dbReference>
<keyword evidence="7" id="KW-1185">Reference proteome</keyword>
<accession>A0A7W9SR67</accession>
<dbReference type="InterPro" id="IPR006076">
    <property type="entry name" value="FAD-dep_OxRdtase"/>
</dbReference>
<evidence type="ECO:0000256" key="2">
    <source>
        <dbReference type="ARBA" id="ARBA00009410"/>
    </source>
</evidence>
<sequence length="369" mass="40573">MFDVAIVGAGVLGLAHAYHLARAGKRVAVFERSARAEGASIRNFGMLWLIGQPVGERYETALRSRAHWLTVLQEANLWHEQTGSLHLAYADDEAAVLQELSFPQTQWLSAAQVHEKARGIRAESLRGALWSPTEVCVDPREVIAKLPAFLSERYGVTFHFGTTVWGYSAPQLATTAGTFAAERLVVCSGHDLTTLYPQALAEQALTVCKLQMMRTVPQPGAWRLGPMLAAGLTLAHYESFKSCPTLPALKARLHAEYAEHERYGIHVLVSQNGLGELTLGDSHEYDDEITIFNNERIDTLVLEYLATFLDTPDCQLASRWQGFYLKHKTQPWLIAHPEPAVTLVTGVGGAGMTLSFGLAARVAQELIEA</sequence>
<dbReference type="InterPro" id="IPR017741">
    <property type="entry name" value="FAD-dependent_OxRdtase_HpnW"/>
</dbReference>
<proteinExistence type="inferred from homology"/>
<dbReference type="SUPFAM" id="SSF51905">
    <property type="entry name" value="FAD/NAD(P)-binding domain"/>
    <property type="match status" value="1"/>
</dbReference>
<evidence type="ECO:0000259" key="5">
    <source>
        <dbReference type="Pfam" id="PF01266"/>
    </source>
</evidence>
<protein>
    <submittedName>
        <fullName evidence="6">FAD dependent oxidoreductase TIGR03364</fullName>
    </submittedName>
</protein>
<dbReference type="Pfam" id="PF01266">
    <property type="entry name" value="DAO"/>
    <property type="match status" value="1"/>
</dbReference>
<evidence type="ECO:0000256" key="1">
    <source>
        <dbReference type="ARBA" id="ARBA00001974"/>
    </source>
</evidence>
<dbReference type="NCBIfam" id="TIGR03364">
    <property type="entry name" value="HpnW_proposed"/>
    <property type="match status" value="1"/>
</dbReference>
<dbReference type="Gene3D" id="3.30.9.10">
    <property type="entry name" value="D-Amino Acid Oxidase, subunit A, domain 2"/>
    <property type="match status" value="1"/>
</dbReference>
<keyword evidence="3" id="KW-0285">Flavoprotein</keyword>